<dbReference type="EMBL" id="RQTK01001446">
    <property type="protein sequence ID" value="RUS70280.1"/>
    <property type="molecule type" value="Genomic_DNA"/>
</dbReference>
<dbReference type="AlphaFoldDB" id="A0A3S0Z456"/>
<gene>
    <name evidence="1" type="ORF">EGW08_021957</name>
</gene>
<organism evidence="1 2">
    <name type="scientific">Elysia chlorotica</name>
    <name type="common">Eastern emerald elysia</name>
    <name type="synonym">Sea slug</name>
    <dbReference type="NCBI Taxonomy" id="188477"/>
    <lineage>
        <taxon>Eukaryota</taxon>
        <taxon>Metazoa</taxon>
        <taxon>Spiralia</taxon>
        <taxon>Lophotrochozoa</taxon>
        <taxon>Mollusca</taxon>
        <taxon>Gastropoda</taxon>
        <taxon>Heterobranchia</taxon>
        <taxon>Euthyneura</taxon>
        <taxon>Panpulmonata</taxon>
        <taxon>Sacoglossa</taxon>
        <taxon>Placobranchoidea</taxon>
        <taxon>Plakobranchidae</taxon>
        <taxon>Elysia</taxon>
    </lineage>
</organism>
<protein>
    <submittedName>
        <fullName evidence="1">Uncharacterized protein</fullName>
    </submittedName>
</protein>
<dbReference type="Proteomes" id="UP000271974">
    <property type="component" value="Unassembled WGS sequence"/>
</dbReference>
<reference evidence="1 2" key="1">
    <citation type="submission" date="2019-01" db="EMBL/GenBank/DDBJ databases">
        <title>A draft genome assembly of the solar-powered sea slug Elysia chlorotica.</title>
        <authorList>
            <person name="Cai H."/>
            <person name="Li Q."/>
            <person name="Fang X."/>
            <person name="Li J."/>
            <person name="Curtis N.E."/>
            <person name="Altenburger A."/>
            <person name="Shibata T."/>
            <person name="Feng M."/>
            <person name="Maeda T."/>
            <person name="Schwartz J.A."/>
            <person name="Shigenobu S."/>
            <person name="Lundholm N."/>
            <person name="Nishiyama T."/>
            <person name="Yang H."/>
            <person name="Hasebe M."/>
            <person name="Li S."/>
            <person name="Pierce S.K."/>
            <person name="Wang J."/>
        </authorList>
    </citation>
    <scope>NUCLEOTIDE SEQUENCE [LARGE SCALE GENOMIC DNA]</scope>
    <source>
        <strain evidence="1">EC2010</strain>
        <tissue evidence="1">Whole organism of an adult</tissue>
    </source>
</reference>
<proteinExistence type="predicted"/>
<evidence type="ECO:0000313" key="1">
    <source>
        <dbReference type="EMBL" id="RUS70280.1"/>
    </source>
</evidence>
<keyword evidence="2" id="KW-1185">Reference proteome</keyword>
<sequence>MNVKTSNPISINKVTSSCGKKCNTDGNVGDECLSVSPDNKMSSILRHSTESVVSVGREIIKNFMLPVDRVGVIPVFWCANESAVHTMSAECLVIDMKSCTIEKAKDCKNRIANTSEPSDSDLIVWASKINLFDMSFLNMLTDNPISIMAMNCSQDCAKLIFTFYKELMSEDEPMDYSEIGANMTVLEKIRSNQLKKDNPVYNDALKMARVLGCKVIVDALLKSGRSFPERDVMKFLGERNPEVLRPIPYIIIPNLPSKTKQPIRIPKRLKGKVIVYDGEFDEVGALSPKAVCWTEDEDERMDDDENNNMVISTASYVVLRKLFDKVRNPSCIVFVNVAPVAVCSMIDFYYNIIMIGNTLNVVNLWTLEFMEDMRKTMKKTADACGAEEFAVALSRSRDKLAKIGTRMRTIYNM</sequence>
<accession>A0A3S0Z456</accession>
<comment type="caution">
    <text evidence="1">The sequence shown here is derived from an EMBL/GenBank/DDBJ whole genome shotgun (WGS) entry which is preliminary data.</text>
</comment>
<evidence type="ECO:0000313" key="2">
    <source>
        <dbReference type="Proteomes" id="UP000271974"/>
    </source>
</evidence>
<name>A0A3S0Z456_ELYCH</name>